<organism evidence="5 6">
    <name type="scientific">Saccharomycodes ludwigii</name>
    <dbReference type="NCBI Taxonomy" id="36035"/>
    <lineage>
        <taxon>Eukaryota</taxon>
        <taxon>Fungi</taxon>
        <taxon>Dikarya</taxon>
        <taxon>Ascomycota</taxon>
        <taxon>Saccharomycotina</taxon>
        <taxon>Saccharomycetes</taxon>
        <taxon>Saccharomycodales</taxon>
        <taxon>Saccharomycodaceae</taxon>
        <taxon>Saccharomycodes</taxon>
    </lineage>
</organism>
<name>A0A376BAT0_9ASCO</name>
<keyword evidence="2" id="KW-0677">Repeat</keyword>
<reference evidence="6" key="1">
    <citation type="submission" date="2018-06" db="EMBL/GenBank/DDBJ databases">
        <authorList>
            <person name="Guldener U."/>
        </authorList>
    </citation>
    <scope>NUCLEOTIDE SEQUENCE [LARGE SCALE GENOMIC DNA]</scope>
    <source>
        <strain evidence="6">UTAD17</strain>
    </source>
</reference>
<dbReference type="EMBL" id="UFAJ01000889">
    <property type="protein sequence ID" value="SSD61783.1"/>
    <property type="molecule type" value="Genomic_DNA"/>
</dbReference>
<dbReference type="Proteomes" id="UP000262825">
    <property type="component" value="Unassembled WGS sequence"/>
</dbReference>
<feature type="compositionally biased region" description="Low complexity" evidence="4">
    <location>
        <begin position="202"/>
        <end position="214"/>
    </location>
</feature>
<keyword evidence="1 3" id="KW-0853">WD repeat</keyword>
<dbReference type="InterPro" id="IPR036322">
    <property type="entry name" value="WD40_repeat_dom_sf"/>
</dbReference>
<evidence type="ECO:0000256" key="3">
    <source>
        <dbReference type="PROSITE-ProRule" id="PRU00221"/>
    </source>
</evidence>
<dbReference type="Gene3D" id="2.130.10.10">
    <property type="entry name" value="YVTN repeat-like/Quinoprotein amine dehydrogenase"/>
    <property type="match status" value="2"/>
</dbReference>
<evidence type="ECO:0000256" key="4">
    <source>
        <dbReference type="SAM" id="MobiDB-lite"/>
    </source>
</evidence>
<dbReference type="PANTHER" id="PTHR44006">
    <property type="entry name" value="U5 SMALL NUCLEAR RIBONUCLEOPROTEIN 40 KDA PROTEIN"/>
    <property type="match status" value="1"/>
</dbReference>
<dbReference type="SUPFAM" id="SSF50978">
    <property type="entry name" value="WD40 repeat-like"/>
    <property type="match status" value="1"/>
</dbReference>
<dbReference type="GO" id="GO:0071013">
    <property type="term" value="C:catalytic step 2 spliceosome"/>
    <property type="evidence" value="ECO:0007669"/>
    <property type="project" value="TreeGrafter"/>
</dbReference>
<dbReference type="VEuPathDB" id="FungiDB:SCODWIG_03544"/>
<sequence length="342" mass="38373">MKYFQEQYALKNGHNGPVLATKFIPNQRLVSAGMDSKINIWSLRNTNDTYVISDSQLQYSPITTIDFSTQYNCLLTGSSSGKITLVDLTKGHKIFDYKAHGSNVINQLQSNSNDGSVYSVGDDGNLKVWDIRCSNPLVNLFHTDYPLFTLDSTSYGNKDHYYIYTTGLDPTIYIWDLRNQNSNTNKIKGSKQKNCNPLQKLTTPTHNTNGSTTSIALSPDKSKLVTFHFDNTLTVRSVEKNGTISTKIPVDYNTDVSNMINHKKLCKNHNPGKFLSRVKFIDDNLLFAAGHIVDLADGIDIVDDAIYLANHNNTFIDVDFISDKVASSFIDGNLELYSYNKF</sequence>
<gene>
    <name evidence="5" type="ORF">SCODWIG_03544</name>
</gene>
<keyword evidence="6" id="KW-1185">Reference proteome</keyword>
<accession>A0A376BAT0</accession>
<dbReference type="PROSITE" id="PS50294">
    <property type="entry name" value="WD_REPEATS_REGION"/>
    <property type="match status" value="1"/>
</dbReference>
<feature type="repeat" description="WD" evidence="3">
    <location>
        <begin position="11"/>
        <end position="51"/>
    </location>
</feature>
<dbReference type="PROSITE" id="PS00678">
    <property type="entry name" value="WD_REPEATS_1"/>
    <property type="match status" value="1"/>
</dbReference>
<evidence type="ECO:0000313" key="5">
    <source>
        <dbReference type="EMBL" id="SSD61783.1"/>
    </source>
</evidence>
<proteinExistence type="predicted"/>
<dbReference type="PROSITE" id="PS50082">
    <property type="entry name" value="WD_REPEATS_2"/>
    <property type="match status" value="1"/>
</dbReference>
<dbReference type="Pfam" id="PF00400">
    <property type="entry name" value="WD40"/>
    <property type="match status" value="2"/>
</dbReference>
<dbReference type="InterPro" id="IPR019775">
    <property type="entry name" value="WD40_repeat_CS"/>
</dbReference>
<dbReference type="PANTHER" id="PTHR44006:SF1">
    <property type="entry name" value="U5 SMALL NUCLEAR RIBONUCLEOPROTEIN 40 KDA PROTEIN"/>
    <property type="match status" value="1"/>
</dbReference>
<dbReference type="InterPro" id="IPR052234">
    <property type="entry name" value="U5_snRNP_Component"/>
</dbReference>
<dbReference type="SMART" id="SM00320">
    <property type="entry name" value="WD40"/>
    <property type="match status" value="6"/>
</dbReference>
<dbReference type="GO" id="GO:0003723">
    <property type="term" value="F:RNA binding"/>
    <property type="evidence" value="ECO:0007669"/>
    <property type="project" value="TreeGrafter"/>
</dbReference>
<evidence type="ECO:0000313" key="6">
    <source>
        <dbReference type="Proteomes" id="UP000262825"/>
    </source>
</evidence>
<dbReference type="InterPro" id="IPR001680">
    <property type="entry name" value="WD40_rpt"/>
</dbReference>
<protein>
    <submittedName>
        <fullName evidence="5">Uncharacterized protein</fullName>
    </submittedName>
</protein>
<evidence type="ECO:0000256" key="2">
    <source>
        <dbReference type="ARBA" id="ARBA00022737"/>
    </source>
</evidence>
<dbReference type="InterPro" id="IPR015943">
    <property type="entry name" value="WD40/YVTN_repeat-like_dom_sf"/>
</dbReference>
<feature type="region of interest" description="Disordered" evidence="4">
    <location>
        <begin position="186"/>
        <end position="214"/>
    </location>
</feature>
<feature type="compositionally biased region" description="Polar residues" evidence="4">
    <location>
        <begin position="186"/>
        <end position="201"/>
    </location>
</feature>
<evidence type="ECO:0000256" key="1">
    <source>
        <dbReference type="ARBA" id="ARBA00022574"/>
    </source>
</evidence>
<dbReference type="AlphaFoldDB" id="A0A376BAT0"/>